<dbReference type="Gene3D" id="3.30.200.20">
    <property type="entry name" value="Phosphorylase Kinase, domain 1"/>
    <property type="match status" value="1"/>
</dbReference>
<evidence type="ECO:0000256" key="4">
    <source>
        <dbReference type="ARBA" id="ARBA00022679"/>
    </source>
</evidence>
<dbReference type="STRING" id="61395.A0A1Y1VTB3"/>
<comment type="catalytic activity">
    <reaction evidence="9">
        <text>L-seryl-[protein] + ATP = O-phospho-L-seryl-[protein] + ADP + H(+)</text>
        <dbReference type="Rhea" id="RHEA:17989"/>
        <dbReference type="Rhea" id="RHEA-COMP:9863"/>
        <dbReference type="Rhea" id="RHEA-COMP:11604"/>
        <dbReference type="ChEBI" id="CHEBI:15378"/>
        <dbReference type="ChEBI" id="CHEBI:29999"/>
        <dbReference type="ChEBI" id="CHEBI:30616"/>
        <dbReference type="ChEBI" id="CHEBI:83421"/>
        <dbReference type="ChEBI" id="CHEBI:456216"/>
        <dbReference type="EC" id="2.7.11.1"/>
    </reaction>
</comment>
<evidence type="ECO:0000256" key="2">
    <source>
        <dbReference type="ARBA" id="ARBA00012513"/>
    </source>
</evidence>
<sequence length="259" mass="28703">MQSTTRALNAAAATPEITPQRTTPAAESPPSQQRKSPVSAAAAAAAVATAAGRKRVVADFEFGRTLGEGSYSTVVEAREKATGKVFAAKILDKRHIIKEKKIKYVNIERDVLHNLHHPFIVRLHYAFQDAHSLYFIIDIASNGELLSWIRRLGALSDECVRFYLAELVVAVEYMHMEHTLPPRHKAENILLGNDMHILVTGLLARPRCLARTRPTCARTRSSALQSTCRRKLLTDKAADRNSDLWAIGCIAFQLLTGRP</sequence>
<keyword evidence="3" id="KW-0723">Serine/threonine-protein kinase</keyword>
<keyword evidence="14" id="KW-1185">Reference proteome</keyword>
<dbReference type="PROSITE" id="PS50011">
    <property type="entry name" value="PROTEIN_KINASE_DOM"/>
    <property type="match status" value="1"/>
</dbReference>
<feature type="region of interest" description="Disordered" evidence="11">
    <location>
        <begin position="1"/>
        <end position="39"/>
    </location>
</feature>
<dbReference type="SMART" id="SM00220">
    <property type="entry name" value="S_TKc"/>
    <property type="match status" value="1"/>
</dbReference>
<evidence type="ECO:0000256" key="10">
    <source>
        <dbReference type="PROSITE-ProRule" id="PRU10141"/>
    </source>
</evidence>
<dbReference type="Pfam" id="PF00069">
    <property type="entry name" value="Pkinase"/>
    <property type="match status" value="1"/>
</dbReference>
<dbReference type="RefSeq" id="XP_040739290.1">
    <property type="nucleotide sequence ID" value="XM_040891093.1"/>
</dbReference>
<keyword evidence="7 10" id="KW-0067">ATP-binding</keyword>
<evidence type="ECO:0000313" key="13">
    <source>
        <dbReference type="EMBL" id="ORX64541.1"/>
    </source>
</evidence>
<dbReference type="GO" id="GO:0004674">
    <property type="term" value="F:protein serine/threonine kinase activity"/>
    <property type="evidence" value="ECO:0007669"/>
    <property type="project" value="UniProtKB-KW"/>
</dbReference>
<evidence type="ECO:0000256" key="9">
    <source>
        <dbReference type="ARBA" id="ARBA00048679"/>
    </source>
</evidence>
<evidence type="ECO:0000256" key="6">
    <source>
        <dbReference type="ARBA" id="ARBA00022777"/>
    </source>
</evidence>
<organism evidence="13 14">
    <name type="scientific">Linderina pennispora</name>
    <dbReference type="NCBI Taxonomy" id="61395"/>
    <lineage>
        <taxon>Eukaryota</taxon>
        <taxon>Fungi</taxon>
        <taxon>Fungi incertae sedis</taxon>
        <taxon>Zoopagomycota</taxon>
        <taxon>Kickxellomycotina</taxon>
        <taxon>Kickxellomycetes</taxon>
        <taxon>Kickxellales</taxon>
        <taxon>Kickxellaceae</taxon>
        <taxon>Linderina</taxon>
    </lineage>
</organism>
<comment type="similarity">
    <text evidence="1">Belongs to the protein kinase superfamily. AGC Ser/Thr protein kinase family. PDPK1 subfamily.</text>
</comment>
<evidence type="ECO:0000256" key="8">
    <source>
        <dbReference type="ARBA" id="ARBA00047899"/>
    </source>
</evidence>
<accession>A0A1Y1VTB3</accession>
<keyword evidence="6 13" id="KW-0418">Kinase</keyword>
<reference evidence="13 14" key="1">
    <citation type="submission" date="2016-07" db="EMBL/GenBank/DDBJ databases">
        <title>Pervasive Adenine N6-methylation of Active Genes in Fungi.</title>
        <authorList>
            <consortium name="DOE Joint Genome Institute"/>
            <person name="Mondo S.J."/>
            <person name="Dannebaum R.O."/>
            <person name="Kuo R.C."/>
            <person name="Labutti K."/>
            <person name="Haridas S."/>
            <person name="Kuo A."/>
            <person name="Salamov A."/>
            <person name="Ahrendt S.R."/>
            <person name="Lipzen A."/>
            <person name="Sullivan W."/>
            <person name="Andreopoulos W.B."/>
            <person name="Clum A."/>
            <person name="Lindquist E."/>
            <person name="Daum C."/>
            <person name="Ramamoorthy G.K."/>
            <person name="Gryganskyi A."/>
            <person name="Culley D."/>
            <person name="Magnuson J.K."/>
            <person name="James T.Y."/>
            <person name="O'Malley M.A."/>
            <person name="Stajich J.E."/>
            <person name="Spatafora J.W."/>
            <person name="Visel A."/>
            <person name="Grigoriev I.V."/>
        </authorList>
    </citation>
    <scope>NUCLEOTIDE SEQUENCE [LARGE SCALE GENOMIC DNA]</scope>
    <source>
        <strain evidence="13 14">ATCC 12442</strain>
    </source>
</reference>
<dbReference type="InterPro" id="IPR011009">
    <property type="entry name" value="Kinase-like_dom_sf"/>
</dbReference>
<protein>
    <recommendedName>
        <fullName evidence="2">non-specific serine/threonine protein kinase</fullName>
        <ecNumber evidence="2">2.7.11.1</ecNumber>
    </recommendedName>
</protein>
<evidence type="ECO:0000256" key="1">
    <source>
        <dbReference type="ARBA" id="ARBA00010006"/>
    </source>
</evidence>
<evidence type="ECO:0000256" key="11">
    <source>
        <dbReference type="SAM" id="MobiDB-lite"/>
    </source>
</evidence>
<keyword evidence="5 10" id="KW-0547">Nucleotide-binding</keyword>
<feature type="domain" description="Protein kinase" evidence="12">
    <location>
        <begin position="60"/>
        <end position="259"/>
    </location>
</feature>
<gene>
    <name evidence="13" type="ORF">DL89DRAFT_318136</name>
</gene>
<evidence type="ECO:0000259" key="12">
    <source>
        <dbReference type="PROSITE" id="PS50011"/>
    </source>
</evidence>
<proteinExistence type="inferred from homology"/>
<evidence type="ECO:0000256" key="5">
    <source>
        <dbReference type="ARBA" id="ARBA00022741"/>
    </source>
</evidence>
<dbReference type="FunFam" id="3.30.200.20:FF:000191">
    <property type="entry name" value="3-phosphoinositide-dependent protein kinase 2-like"/>
    <property type="match status" value="1"/>
</dbReference>
<dbReference type="PROSITE" id="PS00107">
    <property type="entry name" value="PROTEIN_KINASE_ATP"/>
    <property type="match status" value="1"/>
</dbReference>
<dbReference type="InterPro" id="IPR050236">
    <property type="entry name" value="Ser_Thr_kinase_AGC"/>
</dbReference>
<dbReference type="GO" id="GO:0005524">
    <property type="term" value="F:ATP binding"/>
    <property type="evidence" value="ECO:0007669"/>
    <property type="project" value="UniProtKB-UniRule"/>
</dbReference>
<dbReference type="OrthoDB" id="347657at2759"/>
<dbReference type="InterPro" id="IPR017441">
    <property type="entry name" value="Protein_kinase_ATP_BS"/>
</dbReference>
<dbReference type="PANTHER" id="PTHR24356">
    <property type="entry name" value="SERINE/THREONINE-PROTEIN KINASE"/>
    <property type="match status" value="1"/>
</dbReference>
<dbReference type="SUPFAM" id="SSF56112">
    <property type="entry name" value="Protein kinase-like (PK-like)"/>
    <property type="match status" value="1"/>
</dbReference>
<dbReference type="EC" id="2.7.11.1" evidence="2"/>
<evidence type="ECO:0000256" key="7">
    <source>
        <dbReference type="ARBA" id="ARBA00022840"/>
    </source>
</evidence>
<feature type="compositionally biased region" description="Polar residues" evidence="11">
    <location>
        <begin position="17"/>
        <end position="36"/>
    </location>
</feature>
<dbReference type="Proteomes" id="UP000193922">
    <property type="component" value="Unassembled WGS sequence"/>
</dbReference>
<evidence type="ECO:0000313" key="14">
    <source>
        <dbReference type="Proteomes" id="UP000193922"/>
    </source>
</evidence>
<feature type="non-terminal residue" evidence="13">
    <location>
        <position position="259"/>
    </location>
</feature>
<evidence type="ECO:0000256" key="3">
    <source>
        <dbReference type="ARBA" id="ARBA00022527"/>
    </source>
</evidence>
<dbReference type="InterPro" id="IPR000719">
    <property type="entry name" value="Prot_kinase_dom"/>
</dbReference>
<keyword evidence="4" id="KW-0808">Transferase</keyword>
<comment type="caution">
    <text evidence="13">The sequence shown here is derived from an EMBL/GenBank/DDBJ whole genome shotgun (WGS) entry which is preliminary data.</text>
</comment>
<dbReference type="AlphaFoldDB" id="A0A1Y1VTB3"/>
<dbReference type="GO" id="GO:0035556">
    <property type="term" value="P:intracellular signal transduction"/>
    <property type="evidence" value="ECO:0007669"/>
    <property type="project" value="TreeGrafter"/>
</dbReference>
<dbReference type="EMBL" id="MCFD01000086">
    <property type="protein sequence ID" value="ORX64541.1"/>
    <property type="molecule type" value="Genomic_DNA"/>
</dbReference>
<dbReference type="PANTHER" id="PTHR24356:SF163">
    <property type="entry name" value="3-PHOSPHOINOSITIDE-DEPENDENT PROTEIN KINASE 1-RELATED"/>
    <property type="match status" value="1"/>
</dbReference>
<dbReference type="GeneID" id="63807741"/>
<name>A0A1Y1VTB3_9FUNG</name>
<feature type="binding site" evidence="10">
    <location>
        <position position="89"/>
    </location>
    <ligand>
        <name>ATP</name>
        <dbReference type="ChEBI" id="CHEBI:30616"/>
    </ligand>
</feature>
<comment type="catalytic activity">
    <reaction evidence="8">
        <text>L-threonyl-[protein] + ATP = O-phospho-L-threonyl-[protein] + ADP + H(+)</text>
        <dbReference type="Rhea" id="RHEA:46608"/>
        <dbReference type="Rhea" id="RHEA-COMP:11060"/>
        <dbReference type="Rhea" id="RHEA-COMP:11605"/>
        <dbReference type="ChEBI" id="CHEBI:15378"/>
        <dbReference type="ChEBI" id="CHEBI:30013"/>
        <dbReference type="ChEBI" id="CHEBI:30616"/>
        <dbReference type="ChEBI" id="CHEBI:61977"/>
        <dbReference type="ChEBI" id="CHEBI:456216"/>
        <dbReference type="EC" id="2.7.11.1"/>
    </reaction>
</comment>
<dbReference type="Gene3D" id="1.10.510.10">
    <property type="entry name" value="Transferase(Phosphotransferase) domain 1"/>
    <property type="match status" value="1"/>
</dbReference>